<keyword evidence="9" id="KW-1185">Reference proteome</keyword>
<protein>
    <submittedName>
        <fullName evidence="8">Protein IMPACT</fullName>
    </submittedName>
</protein>
<evidence type="ECO:0000256" key="1">
    <source>
        <dbReference type="ARBA" id="ARBA00004496"/>
    </source>
</evidence>
<evidence type="ECO:0000256" key="6">
    <source>
        <dbReference type="ARBA" id="ARBA00023016"/>
    </source>
</evidence>
<dbReference type="Proteomes" id="UP000887013">
    <property type="component" value="Unassembled WGS sequence"/>
</dbReference>
<proteinExistence type="inferred from homology"/>
<dbReference type="InterPro" id="IPR016135">
    <property type="entry name" value="UBQ-conjugating_enzyme/RWD"/>
</dbReference>
<comment type="similarity">
    <text evidence="2">Belongs to the IMPACT family.</text>
</comment>
<dbReference type="InterPro" id="IPR036956">
    <property type="entry name" value="Impact_N_sf"/>
</dbReference>
<evidence type="ECO:0000259" key="7">
    <source>
        <dbReference type="PROSITE" id="PS50908"/>
    </source>
</evidence>
<dbReference type="OrthoDB" id="69641at2759"/>
<sequence length="286" mass="32204">MSCELLQANEIEALSSIFNEEFMLENPSERAYSINITNSSGSSVYFKVVLPEDYPVNSPPTYFISAPWMDRNEKDDLCSKLNEVCIENIGESILYQWIVKIQDFIEGLKDRNSNLQNMKNCHSNFPVSIVSDSDKPDVVPQAVAEELPTVYHGEIITDRKSVFQGHAAAVLSVEQAKNVLIELKKNKKIATATHNIMAYRITHDTKYAIQDCDDDGESRGGSTLLHLLQILDLKNVVVIVSRWYGGIHLGPDRFKHISNAARMVLVSSGFIKEERTGTEKKHKKKS</sequence>
<keyword evidence="3" id="KW-0963">Cytoplasm</keyword>
<comment type="caution">
    <text evidence="8">The sequence shown here is derived from an EMBL/GenBank/DDBJ whole genome shotgun (WGS) entry which is preliminary data.</text>
</comment>
<evidence type="ECO:0000256" key="3">
    <source>
        <dbReference type="ARBA" id="ARBA00022490"/>
    </source>
</evidence>
<keyword evidence="6" id="KW-0346">Stress response</keyword>
<dbReference type="SUPFAM" id="SSF54495">
    <property type="entry name" value="UBC-like"/>
    <property type="match status" value="1"/>
</dbReference>
<keyword evidence="5" id="KW-0810">Translation regulation</keyword>
<dbReference type="InterPro" id="IPR001498">
    <property type="entry name" value="Impact_N"/>
</dbReference>
<dbReference type="SMART" id="SM00591">
    <property type="entry name" value="RWD"/>
    <property type="match status" value="1"/>
</dbReference>
<keyword evidence="4" id="KW-0678">Repressor</keyword>
<evidence type="ECO:0000256" key="2">
    <source>
        <dbReference type="ARBA" id="ARBA00007665"/>
    </source>
</evidence>
<name>A0A8X6TBH4_NEPPI</name>
<evidence type="ECO:0000313" key="8">
    <source>
        <dbReference type="EMBL" id="GFS90382.1"/>
    </source>
</evidence>
<feature type="domain" description="RWD" evidence="7">
    <location>
        <begin position="9"/>
        <end position="108"/>
    </location>
</feature>
<dbReference type="PROSITE" id="PS50908">
    <property type="entry name" value="RWD"/>
    <property type="match status" value="1"/>
</dbReference>
<evidence type="ECO:0000256" key="4">
    <source>
        <dbReference type="ARBA" id="ARBA00022491"/>
    </source>
</evidence>
<dbReference type="InterPro" id="IPR006575">
    <property type="entry name" value="RWD_dom"/>
</dbReference>
<dbReference type="PANTHER" id="PTHR16301:SF25">
    <property type="entry name" value="PROTEIN IMPACT"/>
    <property type="match status" value="1"/>
</dbReference>
<dbReference type="Gene3D" id="3.30.230.30">
    <property type="entry name" value="Impact, N-terminal domain"/>
    <property type="match status" value="1"/>
</dbReference>
<dbReference type="InterPro" id="IPR023582">
    <property type="entry name" value="Impact"/>
</dbReference>
<dbReference type="InterPro" id="IPR020569">
    <property type="entry name" value="UPF0029_Impact_CS"/>
</dbReference>
<reference evidence="8" key="1">
    <citation type="submission" date="2020-08" db="EMBL/GenBank/DDBJ databases">
        <title>Multicomponent nature underlies the extraordinary mechanical properties of spider dragline silk.</title>
        <authorList>
            <person name="Kono N."/>
            <person name="Nakamura H."/>
            <person name="Mori M."/>
            <person name="Yoshida Y."/>
            <person name="Ohtoshi R."/>
            <person name="Malay A.D."/>
            <person name="Moran D.A.P."/>
            <person name="Tomita M."/>
            <person name="Numata K."/>
            <person name="Arakawa K."/>
        </authorList>
    </citation>
    <scope>NUCLEOTIDE SEQUENCE</scope>
</reference>
<dbReference type="Pfam" id="PF05773">
    <property type="entry name" value="RWD"/>
    <property type="match status" value="1"/>
</dbReference>
<dbReference type="PANTHER" id="PTHR16301">
    <property type="entry name" value="IMPACT-RELATED"/>
    <property type="match status" value="1"/>
</dbReference>
<comment type="subcellular location">
    <subcellularLocation>
        <location evidence="1">Cytoplasm</location>
    </subcellularLocation>
</comment>
<dbReference type="AlphaFoldDB" id="A0A8X6TBH4"/>
<dbReference type="Pfam" id="PF01205">
    <property type="entry name" value="Impact_N"/>
    <property type="match status" value="1"/>
</dbReference>
<dbReference type="CDD" id="cd23821">
    <property type="entry name" value="RWD_IMPACT"/>
    <property type="match status" value="1"/>
</dbReference>
<dbReference type="GO" id="GO:0006446">
    <property type="term" value="P:regulation of translational initiation"/>
    <property type="evidence" value="ECO:0007669"/>
    <property type="project" value="TreeGrafter"/>
</dbReference>
<evidence type="ECO:0000313" key="9">
    <source>
        <dbReference type="Proteomes" id="UP000887013"/>
    </source>
</evidence>
<evidence type="ECO:0000256" key="5">
    <source>
        <dbReference type="ARBA" id="ARBA00022845"/>
    </source>
</evidence>
<dbReference type="PROSITE" id="PS00910">
    <property type="entry name" value="UPF0029"/>
    <property type="match status" value="1"/>
</dbReference>
<dbReference type="GO" id="GO:0005737">
    <property type="term" value="C:cytoplasm"/>
    <property type="evidence" value="ECO:0007669"/>
    <property type="project" value="UniProtKB-SubCell"/>
</dbReference>
<dbReference type="SUPFAM" id="SSF54211">
    <property type="entry name" value="Ribosomal protein S5 domain 2-like"/>
    <property type="match status" value="1"/>
</dbReference>
<dbReference type="InterPro" id="IPR020568">
    <property type="entry name" value="Ribosomal_Su5_D2-typ_SF"/>
</dbReference>
<dbReference type="Gene3D" id="3.10.110.10">
    <property type="entry name" value="Ubiquitin Conjugating Enzyme"/>
    <property type="match status" value="1"/>
</dbReference>
<organism evidence="8 9">
    <name type="scientific">Nephila pilipes</name>
    <name type="common">Giant wood spider</name>
    <name type="synonym">Nephila maculata</name>
    <dbReference type="NCBI Taxonomy" id="299642"/>
    <lineage>
        <taxon>Eukaryota</taxon>
        <taxon>Metazoa</taxon>
        <taxon>Ecdysozoa</taxon>
        <taxon>Arthropoda</taxon>
        <taxon>Chelicerata</taxon>
        <taxon>Arachnida</taxon>
        <taxon>Araneae</taxon>
        <taxon>Araneomorphae</taxon>
        <taxon>Entelegynae</taxon>
        <taxon>Araneoidea</taxon>
        <taxon>Nephilidae</taxon>
        <taxon>Nephila</taxon>
    </lineage>
</organism>
<dbReference type="EMBL" id="BMAW01053296">
    <property type="protein sequence ID" value="GFS90382.1"/>
    <property type="molecule type" value="Genomic_DNA"/>
</dbReference>
<accession>A0A8X6TBH4</accession>
<dbReference type="GO" id="GO:0140469">
    <property type="term" value="P:GCN2-mediated signaling"/>
    <property type="evidence" value="ECO:0007669"/>
    <property type="project" value="TreeGrafter"/>
</dbReference>
<gene>
    <name evidence="8" type="primary">impact</name>
    <name evidence="8" type="ORF">NPIL_137611</name>
</gene>